<accession>A0A2I0I0J2</accession>
<organism evidence="2 3">
    <name type="scientific">Punica granatum</name>
    <name type="common">Pomegranate</name>
    <dbReference type="NCBI Taxonomy" id="22663"/>
    <lineage>
        <taxon>Eukaryota</taxon>
        <taxon>Viridiplantae</taxon>
        <taxon>Streptophyta</taxon>
        <taxon>Embryophyta</taxon>
        <taxon>Tracheophyta</taxon>
        <taxon>Spermatophyta</taxon>
        <taxon>Magnoliopsida</taxon>
        <taxon>eudicotyledons</taxon>
        <taxon>Gunneridae</taxon>
        <taxon>Pentapetalae</taxon>
        <taxon>rosids</taxon>
        <taxon>malvids</taxon>
        <taxon>Myrtales</taxon>
        <taxon>Lythraceae</taxon>
        <taxon>Punica</taxon>
    </lineage>
</organism>
<evidence type="ECO:0000259" key="1">
    <source>
        <dbReference type="PROSITE" id="PS50108"/>
    </source>
</evidence>
<dbReference type="EMBL" id="PGOL01004382">
    <property type="protein sequence ID" value="PKI37481.1"/>
    <property type="molecule type" value="Genomic_DNA"/>
</dbReference>
<evidence type="ECO:0000313" key="3">
    <source>
        <dbReference type="Proteomes" id="UP000233551"/>
    </source>
</evidence>
<reference evidence="2 3" key="1">
    <citation type="submission" date="2017-11" db="EMBL/GenBank/DDBJ databases">
        <title>De-novo sequencing of pomegranate (Punica granatum L.) genome.</title>
        <authorList>
            <person name="Akparov Z."/>
            <person name="Amiraslanov A."/>
            <person name="Hajiyeva S."/>
            <person name="Abbasov M."/>
            <person name="Kaur K."/>
            <person name="Hamwieh A."/>
            <person name="Solovyev V."/>
            <person name="Salamov A."/>
            <person name="Braich B."/>
            <person name="Kosarev P."/>
            <person name="Mahmoud A."/>
            <person name="Hajiyev E."/>
            <person name="Babayeva S."/>
            <person name="Izzatullayeva V."/>
            <person name="Mammadov A."/>
            <person name="Mammadov A."/>
            <person name="Sharifova S."/>
            <person name="Ojaghi J."/>
            <person name="Eynullazada K."/>
            <person name="Bayramov B."/>
            <person name="Abdulazimova A."/>
            <person name="Shahmuradov I."/>
        </authorList>
    </citation>
    <scope>NUCLEOTIDE SEQUENCE [LARGE SCALE GENOMIC DNA]</scope>
    <source>
        <strain evidence="3">cv. AG2017</strain>
        <tissue evidence="2">Leaf</tissue>
    </source>
</reference>
<dbReference type="PROSITE" id="PS50108">
    <property type="entry name" value="CRIB"/>
    <property type="match status" value="1"/>
</dbReference>
<keyword evidence="3" id="KW-1185">Reference proteome</keyword>
<dbReference type="AlphaFoldDB" id="A0A2I0I0J2"/>
<feature type="domain" description="CRIB" evidence="1">
    <location>
        <begin position="156"/>
        <end position="169"/>
    </location>
</feature>
<dbReference type="Proteomes" id="UP000233551">
    <property type="component" value="Unassembled WGS sequence"/>
</dbReference>
<dbReference type="Pfam" id="PF00786">
    <property type="entry name" value="PBD"/>
    <property type="match status" value="1"/>
</dbReference>
<gene>
    <name evidence="2" type="ORF">CRG98_042143</name>
</gene>
<proteinExistence type="predicted"/>
<evidence type="ECO:0000313" key="2">
    <source>
        <dbReference type="EMBL" id="PKI37481.1"/>
    </source>
</evidence>
<dbReference type="InterPro" id="IPR044509">
    <property type="entry name" value="RIC2/4"/>
</dbReference>
<sequence length="205" mass="22970">MFVISLSITFKLLIQPTGPESRLGSDSVPCTNIHLDTVYLESAVTGQKTTSACNSGFGYATGTIIPQSKTTKKWVGHTSLILYRNVHLICAVKICRMTVYVKQLIFLYLDCGKSNPWIVGRWATAYLVNILSTTRRLHGYKVYREEMEEVEIEMEIGLPMDVKHVTHIGLDGSTMTDPLKGWHNLAMSMAIEILSFPSLSLRLSR</sequence>
<protein>
    <recommendedName>
        <fullName evidence="1">CRIB domain-containing protein</fullName>
    </recommendedName>
</protein>
<dbReference type="STRING" id="22663.A0A2I0I0J2"/>
<dbReference type="PANTHER" id="PTHR46931">
    <property type="entry name" value="CRIB DOMAIN-CONTAINING PROTEIN RIC2"/>
    <property type="match status" value="1"/>
</dbReference>
<dbReference type="PANTHER" id="PTHR46931:SF14">
    <property type="entry name" value="CRIB DOMAIN-CONTAINING PROTEIN RIC2"/>
    <property type="match status" value="1"/>
</dbReference>
<name>A0A2I0I0J2_PUNGR</name>
<dbReference type="InterPro" id="IPR000095">
    <property type="entry name" value="CRIB_dom"/>
</dbReference>
<comment type="caution">
    <text evidence="2">The sequence shown here is derived from an EMBL/GenBank/DDBJ whole genome shotgun (WGS) entry which is preliminary data.</text>
</comment>